<dbReference type="PANTHER" id="PTHR12210">
    <property type="entry name" value="DULLARD PROTEIN PHOSPHATASE"/>
    <property type="match status" value="1"/>
</dbReference>
<dbReference type="CDD" id="cd07521">
    <property type="entry name" value="HAD_FCP1-like"/>
    <property type="match status" value="1"/>
</dbReference>
<evidence type="ECO:0000313" key="7">
    <source>
        <dbReference type="EMBL" id="VEU42911.1"/>
    </source>
</evidence>
<feature type="domain" description="FCP1 homology" evidence="6">
    <location>
        <begin position="247"/>
        <end position="406"/>
    </location>
</feature>
<sequence length="430" mass="47547">MTNPPAGAATPSRNPARHNYANTHTPIASAKRPRSSMDKSALKNRTAGLSVPSTPLGKFGSADANGNGNDRADAPLTPVPSMVTTQSVSSPVASTPRAMDRANLSPMHPARPTIRSEEEDSDRVEGATNMVDAIFSPMLKLLGAGEAGEEEEGQDREGGQELEVVAEHDEAEAEEHQHRPANNEDPAAEVEVPPEDAAVVETDDGSSQGTEYEDEEEFNPYAFIKSLPHYDDVKSLCPADRLPAKRDDAPPITLVLDLDETLVHCTVEQVDDADLTFPVDFHGMTYTVHVRLRPYLNQFLEAIADKFEVVVFTASQQVYADALLDLIDPNHEYIKYRMFRESCLPVEGNYLKDLNVLGRDLKKAVLVDNSPHAFGYQVNNGIPIESWFDDKNDTELLKLERFLRTLQNVEDVRPVVRRTFRTYELIANAP</sequence>
<comment type="function">
    <text evidence="3">Probable phosphatase.</text>
</comment>
<dbReference type="OrthoDB" id="277011at2759"/>
<evidence type="ECO:0000256" key="3">
    <source>
        <dbReference type="ARBA" id="ARBA00037324"/>
    </source>
</evidence>
<dbReference type="AlphaFoldDB" id="A0A448ZLK1"/>
<evidence type="ECO:0000256" key="5">
    <source>
        <dbReference type="SAM" id="MobiDB-lite"/>
    </source>
</evidence>
<dbReference type="Proteomes" id="UP000291116">
    <property type="component" value="Unassembled WGS sequence"/>
</dbReference>
<keyword evidence="2" id="KW-0904">Protein phosphatase</keyword>
<evidence type="ECO:0000313" key="8">
    <source>
        <dbReference type="Proteomes" id="UP000291116"/>
    </source>
</evidence>
<dbReference type="NCBIfam" id="TIGR02251">
    <property type="entry name" value="HIF-SF_euk"/>
    <property type="match status" value="1"/>
</dbReference>
<evidence type="ECO:0000256" key="2">
    <source>
        <dbReference type="ARBA" id="ARBA00022912"/>
    </source>
</evidence>
<dbReference type="Pfam" id="PF03031">
    <property type="entry name" value="NIF"/>
    <property type="match status" value="1"/>
</dbReference>
<evidence type="ECO:0000259" key="6">
    <source>
        <dbReference type="PROSITE" id="PS50969"/>
    </source>
</evidence>
<comment type="similarity">
    <text evidence="4">Belongs to the CTDSPL2 family.</text>
</comment>
<reference evidence="7 8" key="1">
    <citation type="submission" date="2019-01" db="EMBL/GenBank/DDBJ databases">
        <authorList>
            <person name="Ferrante I. M."/>
        </authorList>
    </citation>
    <scope>NUCLEOTIDE SEQUENCE [LARGE SCALE GENOMIC DNA]</scope>
    <source>
        <strain evidence="7 8">B856</strain>
    </source>
</reference>
<proteinExistence type="inferred from homology"/>
<protein>
    <recommendedName>
        <fullName evidence="6">FCP1 homology domain-containing protein</fullName>
    </recommendedName>
</protein>
<feature type="region of interest" description="Disordered" evidence="5">
    <location>
        <begin position="168"/>
        <end position="192"/>
    </location>
</feature>
<feature type="compositionally biased region" description="Polar residues" evidence="5">
    <location>
        <begin position="82"/>
        <end position="93"/>
    </location>
</feature>
<dbReference type="InterPro" id="IPR050365">
    <property type="entry name" value="TIM50"/>
</dbReference>
<gene>
    <name evidence="7" type="ORF">PSNMU_V1.4_AUG-EV-PASAV3_0099030</name>
</gene>
<dbReference type="InterPro" id="IPR011948">
    <property type="entry name" value="Dullard_phosphatase"/>
</dbReference>
<dbReference type="PROSITE" id="PS50969">
    <property type="entry name" value="FCP1"/>
    <property type="match status" value="1"/>
</dbReference>
<keyword evidence="8" id="KW-1185">Reference proteome</keyword>
<keyword evidence="1" id="KW-0378">Hydrolase</keyword>
<evidence type="ECO:0000256" key="1">
    <source>
        <dbReference type="ARBA" id="ARBA00022801"/>
    </source>
</evidence>
<dbReference type="SUPFAM" id="SSF56784">
    <property type="entry name" value="HAD-like"/>
    <property type="match status" value="1"/>
</dbReference>
<dbReference type="Gene3D" id="3.40.50.1000">
    <property type="entry name" value="HAD superfamily/HAD-like"/>
    <property type="match status" value="1"/>
</dbReference>
<name>A0A448ZLK1_9STRA</name>
<dbReference type="GO" id="GO:0005634">
    <property type="term" value="C:nucleus"/>
    <property type="evidence" value="ECO:0007669"/>
    <property type="project" value="UniProtKB-ARBA"/>
</dbReference>
<dbReference type="InterPro" id="IPR004274">
    <property type="entry name" value="FCP1_dom"/>
</dbReference>
<evidence type="ECO:0000256" key="4">
    <source>
        <dbReference type="ARBA" id="ARBA00038355"/>
    </source>
</evidence>
<dbReference type="InterPro" id="IPR023214">
    <property type="entry name" value="HAD_sf"/>
</dbReference>
<accession>A0A448ZLK1</accession>
<dbReference type="InterPro" id="IPR036412">
    <property type="entry name" value="HAD-like_sf"/>
</dbReference>
<dbReference type="SMART" id="SM00577">
    <property type="entry name" value="CPDc"/>
    <property type="match status" value="1"/>
</dbReference>
<feature type="region of interest" description="Disordered" evidence="5">
    <location>
        <begin position="1"/>
        <end position="125"/>
    </location>
</feature>
<dbReference type="GO" id="GO:0004721">
    <property type="term" value="F:phosphoprotein phosphatase activity"/>
    <property type="evidence" value="ECO:0007669"/>
    <property type="project" value="UniProtKB-KW"/>
</dbReference>
<organism evidence="7 8">
    <name type="scientific">Pseudo-nitzschia multistriata</name>
    <dbReference type="NCBI Taxonomy" id="183589"/>
    <lineage>
        <taxon>Eukaryota</taxon>
        <taxon>Sar</taxon>
        <taxon>Stramenopiles</taxon>
        <taxon>Ochrophyta</taxon>
        <taxon>Bacillariophyta</taxon>
        <taxon>Bacillariophyceae</taxon>
        <taxon>Bacillariophycidae</taxon>
        <taxon>Bacillariales</taxon>
        <taxon>Bacillariaceae</taxon>
        <taxon>Pseudo-nitzschia</taxon>
    </lineage>
</organism>
<dbReference type="EMBL" id="CAACVS010000496">
    <property type="protein sequence ID" value="VEU42911.1"/>
    <property type="molecule type" value="Genomic_DNA"/>
</dbReference>
<dbReference type="FunFam" id="3.40.50.1000:FF:000015">
    <property type="entry name" value="CTD small phosphatase-like protein 2"/>
    <property type="match status" value="1"/>
</dbReference>